<dbReference type="Proteomes" id="UP001409585">
    <property type="component" value="Unassembled WGS sequence"/>
</dbReference>
<dbReference type="InterPro" id="IPR012910">
    <property type="entry name" value="Plug_dom"/>
</dbReference>
<gene>
    <name evidence="14" type="ORF">GCM10025791_27650</name>
</gene>
<keyword evidence="4" id="KW-0410">Iron transport</keyword>
<evidence type="ECO:0000256" key="12">
    <source>
        <dbReference type="SAM" id="SignalP"/>
    </source>
</evidence>
<comment type="similarity">
    <text evidence="11">Belongs to the TonB-dependent receptor family.</text>
</comment>
<comment type="caution">
    <text evidence="14">The sequence shown here is derived from an EMBL/GenBank/DDBJ whole genome shotgun (WGS) entry which is preliminary data.</text>
</comment>
<evidence type="ECO:0000256" key="3">
    <source>
        <dbReference type="ARBA" id="ARBA00022452"/>
    </source>
</evidence>
<dbReference type="Gene3D" id="2.40.170.20">
    <property type="entry name" value="TonB-dependent receptor, beta-barrel domain"/>
    <property type="match status" value="2"/>
</dbReference>
<dbReference type="AlphaFoldDB" id="A0AAV3U450"/>
<feature type="domain" description="TonB-dependent receptor plug" evidence="13">
    <location>
        <begin position="38"/>
        <end position="152"/>
    </location>
</feature>
<evidence type="ECO:0000256" key="8">
    <source>
        <dbReference type="ARBA" id="ARBA00023077"/>
    </source>
</evidence>
<evidence type="ECO:0000256" key="5">
    <source>
        <dbReference type="ARBA" id="ARBA00022692"/>
    </source>
</evidence>
<evidence type="ECO:0000256" key="2">
    <source>
        <dbReference type="ARBA" id="ARBA00022448"/>
    </source>
</evidence>
<evidence type="ECO:0000256" key="11">
    <source>
        <dbReference type="PROSITE-ProRule" id="PRU01360"/>
    </source>
</evidence>
<dbReference type="RefSeq" id="WP_345423253.1">
    <property type="nucleotide sequence ID" value="NZ_AP031496.1"/>
</dbReference>
<name>A0AAV3U450_9ALTE</name>
<keyword evidence="10 11" id="KW-0998">Cell outer membrane</keyword>
<evidence type="ECO:0000256" key="7">
    <source>
        <dbReference type="ARBA" id="ARBA00023065"/>
    </source>
</evidence>
<evidence type="ECO:0000256" key="10">
    <source>
        <dbReference type="ARBA" id="ARBA00023237"/>
    </source>
</evidence>
<evidence type="ECO:0000313" key="15">
    <source>
        <dbReference type="Proteomes" id="UP001409585"/>
    </source>
</evidence>
<keyword evidence="14" id="KW-0675">Receptor</keyword>
<feature type="signal peptide" evidence="12">
    <location>
        <begin position="1"/>
        <end position="22"/>
    </location>
</feature>
<keyword evidence="15" id="KW-1185">Reference proteome</keyword>
<dbReference type="PANTHER" id="PTHR32552:SF81">
    <property type="entry name" value="TONB-DEPENDENT OUTER MEMBRANE RECEPTOR"/>
    <property type="match status" value="1"/>
</dbReference>
<keyword evidence="7" id="KW-0406">Ion transport</keyword>
<sequence length="862" mass="93224">MFNKKLLTSAVLSAIASQLAHAEIEEVVVTATKVSASTQDIPVAVSAVTEEKMEQLGIANFEDYLVQLPGVTAGGSGPGQNTVYIRGVASTTPNLTTAGVAGLAPNVAMYLDEQPLSQPGRNLDVYTADMNRVEVLAGPQGTLFGASSQAGTVRLITNKPDHSESYGKIKAGLATTSGGDDSSNIELMGNLRVSDRFALRGVAYTDTQGGYIDNVAGSLTAEDSARFRPEGTVRANGVPVSANRAGFQAGSDLSAVNFIAADNSDLVEDDFNETTYTGARVSGSFDFNEDWNGYLAVAHQELESDGVFYADPELGDDDLAISHYQPDNIEDEFDNVAWTLTGRVAELEMVYTGAFTSRDTDQLVDYSDYLFVGQYLPYYICDGSVSYPGSAAPAGTCQAPDLFVDSTTETEVTTHELRLSTDQSKSIRATVGGFYSDLELKERNDFTYPGSSVIQGFGQVGFSPNYPFTTGYTSDAGPFPDGVIFRNDVKRTDEQFGFFGEVTFDVADSLALVFGARYYDIEVDFEGSANSSFCNLFQPDADAYGTDISDIYNADGEVTFRGSCDTANHITYTQADVDDPSVDVPAAVAAALQAPDTAATDGTIFKFTANWTPTADTLFYATVSEGFRPGLLNRPGGASNADGSFTVPYALDTDEVLNLELGWKTDLFGYQVRFNGSLFYVQIEDMQTTIFDPSITNLFFSDNAADAEVMGLEADFIYQPDSVPGLSFTGAISLLDTEITKVLTPTDDVRKGDSLAYAPEIQANLQMRYEWEMNGLTAHVMPHMAYADESYSDIITINRLQLDSWVMFGLTAGVGADQWGAELFVENLTDERAELAGTFVYDRARISYARPRTMGLRLNYKF</sequence>
<dbReference type="InterPro" id="IPR036942">
    <property type="entry name" value="Beta-barrel_TonB_sf"/>
</dbReference>
<comment type="subcellular location">
    <subcellularLocation>
        <location evidence="1 11">Cell outer membrane</location>
        <topology evidence="1 11">Multi-pass membrane protein</topology>
    </subcellularLocation>
</comment>
<keyword evidence="2 11" id="KW-0813">Transport</keyword>
<feature type="chain" id="PRO_5043483880" evidence="12">
    <location>
        <begin position="23"/>
        <end position="862"/>
    </location>
</feature>
<dbReference type="EMBL" id="BAABLX010000026">
    <property type="protein sequence ID" value="GAA4946714.1"/>
    <property type="molecule type" value="Genomic_DNA"/>
</dbReference>
<dbReference type="GO" id="GO:0006826">
    <property type="term" value="P:iron ion transport"/>
    <property type="evidence" value="ECO:0007669"/>
    <property type="project" value="UniProtKB-KW"/>
</dbReference>
<evidence type="ECO:0000259" key="13">
    <source>
        <dbReference type="Pfam" id="PF07715"/>
    </source>
</evidence>
<dbReference type="PROSITE" id="PS52016">
    <property type="entry name" value="TONB_DEPENDENT_REC_3"/>
    <property type="match status" value="1"/>
</dbReference>
<dbReference type="InterPro" id="IPR039426">
    <property type="entry name" value="TonB-dep_rcpt-like"/>
</dbReference>
<accession>A0AAV3U450</accession>
<dbReference type="SUPFAM" id="SSF56935">
    <property type="entry name" value="Porins"/>
    <property type="match status" value="1"/>
</dbReference>
<evidence type="ECO:0000256" key="1">
    <source>
        <dbReference type="ARBA" id="ARBA00004571"/>
    </source>
</evidence>
<keyword evidence="6" id="KW-0408">Iron</keyword>
<protein>
    <submittedName>
        <fullName evidence="14">TonB-dependent receptor</fullName>
    </submittedName>
</protein>
<dbReference type="GO" id="GO:0009279">
    <property type="term" value="C:cell outer membrane"/>
    <property type="evidence" value="ECO:0007669"/>
    <property type="project" value="UniProtKB-SubCell"/>
</dbReference>
<evidence type="ECO:0000256" key="4">
    <source>
        <dbReference type="ARBA" id="ARBA00022496"/>
    </source>
</evidence>
<evidence type="ECO:0000313" key="14">
    <source>
        <dbReference type="EMBL" id="GAA4946714.1"/>
    </source>
</evidence>
<dbReference type="Pfam" id="PF07715">
    <property type="entry name" value="Plug"/>
    <property type="match status" value="1"/>
</dbReference>
<dbReference type="PANTHER" id="PTHR32552">
    <property type="entry name" value="FERRICHROME IRON RECEPTOR-RELATED"/>
    <property type="match status" value="1"/>
</dbReference>
<keyword evidence="3 11" id="KW-1134">Transmembrane beta strand</keyword>
<proteinExistence type="inferred from homology"/>
<keyword evidence="12" id="KW-0732">Signal</keyword>
<keyword evidence="9 11" id="KW-0472">Membrane</keyword>
<reference evidence="15" key="1">
    <citation type="journal article" date="2019" name="Int. J. Syst. Evol. Microbiol.">
        <title>The Global Catalogue of Microorganisms (GCM) 10K type strain sequencing project: providing services to taxonomists for standard genome sequencing and annotation.</title>
        <authorList>
            <consortium name="The Broad Institute Genomics Platform"/>
            <consortium name="The Broad Institute Genome Sequencing Center for Infectious Disease"/>
            <person name="Wu L."/>
            <person name="Ma J."/>
        </authorList>
    </citation>
    <scope>NUCLEOTIDE SEQUENCE [LARGE SCALE GENOMIC DNA]</scope>
    <source>
        <strain evidence="15">JCM 19134</strain>
    </source>
</reference>
<keyword evidence="5 11" id="KW-0812">Transmembrane</keyword>
<keyword evidence="8" id="KW-0798">TonB box</keyword>
<evidence type="ECO:0000256" key="9">
    <source>
        <dbReference type="ARBA" id="ARBA00023136"/>
    </source>
</evidence>
<evidence type="ECO:0000256" key="6">
    <source>
        <dbReference type="ARBA" id="ARBA00023004"/>
    </source>
</evidence>
<organism evidence="14 15">
    <name type="scientific">Halioxenophilus aromaticivorans</name>
    <dbReference type="NCBI Taxonomy" id="1306992"/>
    <lineage>
        <taxon>Bacteria</taxon>
        <taxon>Pseudomonadati</taxon>
        <taxon>Pseudomonadota</taxon>
        <taxon>Gammaproteobacteria</taxon>
        <taxon>Alteromonadales</taxon>
        <taxon>Alteromonadaceae</taxon>
        <taxon>Halioxenophilus</taxon>
    </lineage>
</organism>